<dbReference type="EMBL" id="CAXIEN010000464">
    <property type="protein sequence ID" value="CAL1298559.1"/>
    <property type="molecule type" value="Genomic_DNA"/>
</dbReference>
<dbReference type="Proteomes" id="UP001497382">
    <property type="component" value="Unassembled WGS sequence"/>
</dbReference>
<evidence type="ECO:0000313" key="1">
    <source>
        <dbReference type="EMBL" id="CAL1298559.1"/>
    </source>
</evidence>
<organism evidence="1 2">
    <name type="scientific">Larinioides sclopetarius</name>
    <dbReference type="NCBI Taxonomy" id="280406"/>
    <lineage>
        <taxon>Eukaryota</taxon>
        <taxon>Metazoa</taxon>
        <taxon>Ecdysozoa</taxon>
        <taxon>Arthropoda</taxon>
        <taxon>Chelicerata</taxon>
        <taxon>Arachnida</taxon>
        <taxon>Araneae</taxon>
        <taxon>Araneomorphae</taxon>
        <taxon>Entelegynae</taxon>
        <taxon>Araneoidea</taxon>
        <taxon>Araneidae</taxon>
        <taxon>Larinioides</taxon>
    </lineage>
</organism>
<dbReference type="AlphaFoldDB" id="A0AAV2BSG4"/>
<sequence>MKFLSSRYFYYCKFFGDFQHFRSHRFKSSQIFEGIVLAIYRVYN</sequence>
<gene>
    <name evidence="1" type="ORF">LARSCL_LOCUS20892</name>
</gene>
<evidence type="ECO:0000313" key="2">
    <source>
        <dbReference type="Proteomes" id="UP001497382"/>
    </source>
</evidence>
<reference evidence="1 2" key="1">
    <citation type="submission" date="2024-04" db="EMBL/GenBank/DDBJ databases">
        <authorList>
            <person name="Rising A."/>
            <person name="Reimegard J."/>
            <person name="Sonavane S."/>
            <person name="Akerstrom W."/>
            <person name="Nylinder S."/>
            <person name="Hedman E."/>
            <person name="Kallberg Y."/>
        </authorList>
    </citation>
    <scope>NUCLEOTIDE SEQUENCE [LARGE SCALE GENOMIC DNA]</scope>
</reference>
<comment type="caution">
    <text evidence="1">The sequence shown here is derived from an EMBL/GenBank/DDBJ whole genome shotgun (WGS) entry which is preliminary data.</text>
</comment>
<keyword evidence="2" id="KW-1185">Reference proteome</keyword>
<name>A0AAV2BSG4_9ARAC</name>
<proteinExistence type="predicted"/>
<protein>
    <submittedName>
        <fullName evidence="1">Uncharacterized protein</fullName>
    </submittedName>
</protein>
<accession>A0AAV2BSG4</accession>